<dbReference type="RefSeq" id="WP_196986880.1">
    <property type="nucleotide sequence ID" value="NZ_JADWYS010000001.1"/>
</dbReference>
<proteinExistence type="predicted"/>
<keyword evidence="2" id="KW-0808">Transferase</keyword>
<accession>A0A931H5K0</accession>
<comment type="caution">
    <text evidence="2">The sequence shown here is derived from an EMBL/GenBank/DDBJ whole genome shotgun (WGS) entry which is preliminary data.</text>
</comment>
<evidence type="ECO:0000313" key="3">
    <source>
        <dbReference type="Proteomes" id="UP000651050"/>
    </source>
</evidence>
<protein>
    <submittedName>
        <fullName evidence="2">FkbM family methyltransferase</fullName>
    </submittedName>
</protein>
<dbReference type="NCBIfam" id="TIGR01444">
    <property type="entry name" value="fkbM_fam"/>
    <property type="match status" value="1"/>
</dbReference>
<gene>
    <name evidence="2" type="ORF">I5803_13595</name>
</gene>
<evidence type="ECO:0000259" key="1">
    <source>
        <dbReference type="Pfam" id="PF05050"/>
    </source>
</evidence>
<organism evidence="2 3">
    <name type="scientific">Caenimonas aquaedulcis</name>
    <dbReference type="NCBI Taxonomy" id="2793270"/>
    <lineage>
        <taxon>Bacteria</taxon>
        <taxon>Pseudomonadati</taxon>
        <taxon>Pseudomonadota</taxon>
        <taxon>Betaproteobacteria</taxon>
        <taxon>Burkholderiales</taxon>
        <taxon>Comamonadaceae</taxon>
        <taxon>Caenimonas</taxon>
    </lineage>
</organism>
<dbReference type="PANTHER" id="PTHR34203:SF15">
    <property type="entry name" value="SLL1173 PROTEIN"/>
    <property type="match status" value="1"/>
</dbReference>
<dbReference type="PANTHER" id="PTHR34203">
    <property type="entry name" value="METHYLTRANSFERASE, FKBM FAMILY PROTEIN"/>
    <property type="match status" value="1"/>
</dbReference>
<dbReference type="GO" id="GO:0032259">
    <property type="term" value="P:methylation"/>
    <property type="evidence" value="ECO:0007669"/>
    <property type="project" value="UniProtKB-KW"/>
</dbReference>
<name>A0A931H5K0_9BURK</name>
<reference evidence="2" key="1">
    <citation type="submission" date="2020-11" db="EMBL/GenBank/DDBJ databases">
        <title>Bacterial whole genome sequence for Caenimonas sp. DR4.4.</title>
        <authorList>
            <person name="Le V."/>
            <person name="Ko S.-R."/>
            <person name="Ahn C.-Y."/>
            <person name="Oh H.-M."/>
        </authorList>
    </citation>
    <scope>NUCLEOTIDE SEQUENCE</scope>
    <source>
        <strain evidence="2">DR4.4</strain>
    </source>
</reference>
<keyword evidence="3" id="KW-1185">Reference proteome</keyword>
<dbReference type="InterPro" id="IPR029063">
    <property type="entry name" value="SAM-dependent_MTases_sf"/>
</dbReference>
<dbReference type="EMBL" id="JADWYS010000001">
    <property type="protein sequence ID" value="MBG9389064.1"/>
    <property type="molecule type" value="Genomic_DNA"/>
</dbReference>
<dbReference type="InterPro" id="IPR006342">
    <property type="entry name" value="FkbM_mtfrase"/>
</dbReference>
<feature type="domain" description="Methyltransferase FkbM" evidence="1">
    <location>
        <begin position="89"/>
        <end position="248"/>
    </location>
</feature>
<dbReference type="GO" id="GO:0008168">
    <property type="term" value="F:methyltransferase activity"/>
    <property type="evidence" value="ECO:0007669"/>
    <property type="project" value="UniProtKB-KW"/>
</dbReference>
<sequence length="294" mass="31738">MTMHGLASRLLQAYATVTPTGRGAYRLLRAARRLYPREARKGRFALPRGARMELDLDAYPDCTMAFGLYEVETARAVRALLRPGDVFVDAGANVGYFSLLAAQCVGDRGRVHAFEPFPPNRERLRGNVEANGYGRIVHIHGQALSDAGGEIELHQYTAGAANHGQVTAFPQPGQGAKSVRVETTALDSALPGLLPRVVKLDVEGSEMLALRGMAETIRRSACAVIVEMNPDTFRSAGTSAMEIADFLRGLVPGYECQALRWPVRRMQPTAAALAALGEVNLLFALPQPPRGATT</sequence>
<keyword evidence="2" id="KW-0489">Methyltransferase</keyword>
<dbReference type="Gene3D" id="3.40.50.150">
    <property type="entry name" value="Vaccinia Virus protein VP39"/>
    <property type="match status" value="1"/>
</dbReference>
<dbReference type="Proteomes" id="UP000651050">
    <property type="component" value="Unassembled WGS sequence"/>
</dbReference>
<evidence type="ECO:0000313" key="2">
    <source>
        <dbReference type="EMBL" id="MBG9389064.1"/>
    </source>
</evidence>
<dbReference type="SUPFAM" id="SSF53335">
    <property type="entry name" value="S-adenosyl-L-methionine-dependent methyltransferases"/>
    <property type="match status" value="1"/>
</dbReference>
<dbReference type="Pfam" id="PF05050">
    <property type="entry name" value="Methyltransf_21"/>
    <property type="match status" value="1"/>
</dbReference>
<dbReference type="InterPro" id="IPR052514">
    <property type="entry name" value="SAM-dependent_MTase"/>
</dbReference>
<dbReference type="AlphaFoldDB" id="A0A931H5K0"/>